<accession>A0A378TSC0</accession>
<evidence type="ECO:0000313" key="1">
    <source>
        <dbReference type="EMBL" id="STZ63708.1"/>
    </source>
</evidence>
<gene>
    <name evidence="1" type="ORF">NCTC10359_02144</name>
</gene>
<sequence length="38" mass="4402">MIEFVVVFKAVIASVIRRVDINQLDFAFKLFGKRMQGD</sequence>
<name>A0A378TSC0_MORLA</name>
<dbReference type="Proteomes" id="UP000254437">
    <property type="component" value="Unassembled WGS sequence"/>
</dbReference>
<dbReference type="AlphaFoldDB" id="A0A378TSC0"/>
<proteinExistence type="predicted"/>
<protein>
    <submittedName>
        <fullName evidence="1">Uncharacterized protein</fullName>
    </submittedName>
</protein>
<reference evidence="1 2" key="1">
    <citation type="submission" date="2018-06" db="EMBL/GenBank/DDBJ databases">
        <authorList>
            <consortium name="Pathogen Informatics"/>
            <person name="Doyle S."/>
        </authorList>
    </citation>
    <scope>NUCLEOTIDE SEQUENCE [LARGE SCALE GENOMIC DNA]</scope>
    <source>
        <strain evidence="1 2">NCTC10359</strain>
    </source>
</reference>
<dbReference type="EMBL" id="UGQU01000003">
    <property type="protein sequence ID" value="STZ63708.1"/>
    <property type="molecule type" value="Genomic_DNA"/>
</dbReference>
<organism evidence="1 2">
    <name type="scientific">Moraxella lacunata</name>
    <dbReference type="NCBI Taxonomy" id="477"/>
    <lineage>
        <taxon>Bacteria</taxon>
        <taxon>Pseudomonadati</taxon>
        <taxon>Pseudomonadota</taxon>
        <taxon>Gammaproteobacteria</taxon>
        <taxon>Moraxellales</taxon>
        <taxon>Moraxellaceae</taxon>
        <taxon>Moraxella</taxon>
    </lineage>
</organism>
<evidence type="ECO:0000313" key="2">
    <source>
        <dbReference type="Proteomes" id="UP000254437"/>
    </source>
</evidence>